<keyword evidence="7" id="KW-0198">Cysteine biosynthesis</keyword>
<keyword evidence="5" id="KW-0274">FAD</keyword>
<comment type="cofactor">
    <cofactor evidence="1">
        <name>FMN</name>
        <dbReference type="ChEBI" id="CHEBI:58210"/>
    </cofactor>
</comment>
<protein>
    <submittedName>
        <fullName evidence="9">Sulfite reductase subunit alpha</fullName>
        <ecNumber evidence="9">1.8.1.2</ecNumber>
    </submittedName>
</protein>
<dbReference type="Proteomes" id="UP001597171">
    <property type="component" value="Unassembled WGS sequence"/>
</dbReference>
<evidence type="ECO:0000256" key="2">
    <source>
        <dbReference type="ARBA" id="ARBA00001974"/>
    </source>
</evidence>
<dbReference type="InterPro" id="IPR039261">
    <property type="entry name" value="FNR_nucleotide-bd"/>
</dbReference>
<comment type="cofactor">
    <cofactor evidence="2">
        <name>FAD</name>
        <dbReference type="ChEBI" id="CHEBI:57692"/>
    </cofactor>
</comment>
<evidence type="ECO:0000256" key="5">
    <source>
        <dbReference type="ARBA" id="ARBA00022827"/>
    </source>
</evidence>
<keyword evidence="4" id="KW-0288">FMN</keyword>
<keyword evidence="10" id="KW-1185">Reference proteome</keyword>
<evidence type="ECO:0000256" key="6">
    <source>
        <dbReference type="ARBA" id="ARBA00023002"/>
    </source>
</evidence>
<dbReference type="SUPFAM" id="SSF52343">
    <property type="entry name" value="Ferredoxin reductase-like, C-terminal NADP-linked domain"/>
    <property type="match status" value="1"/>
</dbReference>
<evidence type="ECO:0000259" key="8">
    <source>
        <dbReference type="PROSITE" id="PS51384"/>
    </source>
</evidence>
<name>A0ABW3ZAT8_9HYPH</name>
<dbReference type="PRINTS" id="PR00371">
    <property type="entry name" value="FPNCR"/>
</dbReference>
<dbReference type="SUPFAM" id="SSF63380">
    <property type="entry name" value="Riboflavin synthase domain-like"/>
    <property type="match status" value="1"/>
</dbReference>
<proteinExistence type="predicted"/>
<dbReference type="PROSITE" id="PS51384">
    <property type="entry name" value="FAD_FR"/>
    <property type="match status" value="1"/>
</dbReference>
<dbReference type="RefSeq" id="WP_378776117.1">
    <property type="nucleotide sequence ID" value="NZ_JBHTMX010000138.1"/>
</dbReference>
<keyword evidence="6 9" id="KW-0560">Oxidoreductase</keyword>
<dbReference type="InterPro" id="IPR001433">
    <property type="entry name" value="OxRdtase_FAD/NAD-bd"/>
</dbReference>
<gene>
    <name evidence="9" type="ORF">ACFQ4O_12980</name>
</gene>
<keyword evidence="7" id="KW-0028">Amino-acid biosynthesis</keyword>
<evidence type="ECO:0000256" key="3">
    <source>
        <dbReference type="ARBA" id="ARBA00022630"/>
    </source>
</evidence>
<dbReference type="InterPro" id="IPR017938">
    <property type="entry name" value="Riboflavin_synthase-like_b-brl"/>
</dbReference>
<evidence type="ECO:0000256" key="7">
    <source>
        <dbReference type="ARBA" id="ARBA00023192"/>
    </source>
</evidence>
<dbReference type="PANTHER" id="PTHR19384:SF128">
    <property type="entry name" value="NADPH OXIDOREDUCTASE A"/>
    <property type="match status" value="1"/>
</dbReference>
<dbReference type="EC" id="1.8.1.2" evidence="9"/>
<dbReference type="EMBL" id="JBHTMX010000138">
    <property type="protein sequence ID" value="MFD1332912.1"/>
    <property type="molecule type" value="Genomic_DNA"/>
</dbReference>
<feature type="domain" description="FAD-binding FR-type" evidence="8">
    <location>
        <begin position="23"/>
        <end position="238"/>
    </location>
</feature>
<dbReference type="InterPro" id="IPR017927">
    <property type="entry name" value="FAD-bd_FR_type"/>
</dbReference>
<dbReference type="PANTHER" id="PTHR19384">
    <property type="entry name" value="NITRIC OXIDE SYNTHASE-RELATED"/>
    <property type="match status" value="1"/>
</dbReference>
<dbReference type="Pfam" id="PF00667">
    <property type="entry name" value="FAD_binding_1"/>
    <property type="match status" value="2"/>
</dbReference>
<organism evidence="9 10">
    <name type="scientific">Methylopila musalis</name>
    <dbReference type="NCBI Taxonomy" id="1134781"/>
    <lineage>
        <taxon>Bacteria</taxon>
        <taxon>Pseudomonadati</taxon>
        <taxon>Pseudomonadota</taxon>
        <taxon>Alphaproteobacteria</taxon>
        <taxon>Hyphomicrobiales</taxon>
        <taxon>Methylopilaceae</taxon>
        <taxon>Methylopila</taxon>
    </lineage>
</organism>
<dbReference type="GO" id="GO:0004783">
    <property type="term" value="F:sulfite reductase (NADPH) activity"/>
    <property type="evidence" value="ECO:0007669"/>
    <property type="project" value="UniProtKB-EC"/>
</dbReference>
<keyword evidence="3" id="KW-0285">Flavoprotein</keyword>
<sequence>AAPAAAPSAAVGAEAAKPAWSRRTPYPAALAVNRRLSSPSSAKDIRHLEVALGDSGLTYEAGDALGVIPVNDPALVTALLARLGLKPDASVPGHDRPLGALLASAFEIRTPSRDLVAAVEARAGDEALTHVLRHGDKEALDAFLWGRDVLDLLAINTAVGFDAEAFTGLLRPLQHRAYSISSSPLVHPASVHLTVAAVRWRSEHRDHGGVCSTFLADRVAADGTVGVFVSPNKAFRPPADPNAPMVMIGPGTGIAPFRAFLQQRQATGATGRNWLFFGDQHRAHDFSYEDELGAMSRDGLLTRLDLAFSRDQAEKIYVQTRMRENGRDLFAWLEDGASIYVCGDASRMAKDVDDALHDVVRVHGDRLPEAAADYVDDLRKAKRYLRDVY</sequence>
<evidence type="ECO:0000313" key="9">
    <source>
        <dbReference type="EMBL" id="MFD1332912.1"/>
    </source>
</evidence>
<accession>A0ABW3ZAT8</accession>
<evidence type="ECO:0000256" key="1">
    <source>
        <dbReference type="ARBA" id="ARBA00001917"/>
    </source>
</evidence>
<dbReference type="InterPro" id="IPR001709">
    <property type="entry name" value="Flavoprot_Pyr_Nucl_cyt_Rdtase"/>
</dbReference>
<evidence type="ECO:0000256" key="4">
    <source>
        <dbReference type="ARBA" id="ARBA00022643"/>
    </source>
</evidence>
<evidence type="ECO:0000313" key="10">
    <source>
        <dbReference type="Proteomes" id="UP001597171"/>
    </source>
</evidence>
<comment type="caution">
    <text evidence="9">The sequence shown here is derived from an EMBL/GenBank/DDBJ whole genome shotgun (WGS) entry which is preliminary data.</text>
</comment>
<reference evidence="10" key="1">
    <citation type="journal article" date="2019" name="Int. J. Syst. Evol. Microbiol.">
        <title>The Global Catalogue of Microorganisms (GCM) 10K type strain sequencing project: providing services to taxonomists for standard genome sequencing and annotation.</title>
        <authorList>
            <consortium name="The Broad Institute Genomics Platform"/>
            <consortium name="The Broad Institute Genome Sequencing Center for Infectious Disease"/>
            <person name="Wu L."/>
            <person name="Ma J."/>
        </authorList>
    </citation>
    <scope>NUCLEOTIDE SEQUENCE [LARGE SCALE GENOMIC DNA]</scope>
    <source>
        <strain evidence="10">CCUG 61696</strain>
    </source>
</reference>
<dbReference type="InterPro" id="IPR023173">
    <property type="entry name" value="NADPH_Cyt_P450_Rdtase_alpha"/>
</dbReference>
<dbReference type="InterPro" id="IPR003097">
    <property type="entry name" value="CysJ-like_FAD-binding"/>
</dbReference>
<dbReference type="Gene3D" id="2.40.30.10">
    <property type="entry name" value="Translation factors"/>
    <property type="match status" value="1"/>
</dbReference>
<dbReference type="NCBIfam" id="NF004859">
    <property type="entry name" value="PRK06214.1"/>
    <property type="match status" value="1"/>
</dbReference>
<dbReference type="CDD" id="cd06199">
    <property type="entry name" value="SiR"/>
    <property type="match status" value="1"/>
</dbReference>
<dbReference type="Pfam" id="PF00175">
    <property type="entry name" value="NAD_binding_1"/>
    <property type="match status" value="1"/>
</dbReference>
<feature type="non-terminal residue" evidence="9">
    <location>
        <position position="1"/>
    </location>
</feature>
<dbReference type="Gene3D" id="3.40.50.80">
    <property type="entry name" value="Nucleotide-binding domain of ferredoxin-NADP reductase (FNR) module"/>
    <property type="match status" value="1"/>
</dbReference>
<dbReference type="Gene3D" id="1.20.990.10">
    <property type="entry name" value="NADPH-cytochrome p450 Reductase, Chain A, domain 3"/>
    <property type="match status" value="1"/>
</dbReference>